<evidence type="ECO:0000256" key="2">
    <source>
        <dbReference type="SAM" id="MobiDB-lite"/>
    </source>
</evidence>
<sequence length="760" mass="85381">MEETEKMAALKKAYADIILNTAKEAAARIMVSERKTLRVQQELSAAKEGALNMLLRLKQIMDSKIAEAEVASLSQQSRIEELEMQLHEAEDVVTDLRYELKGAHDELEMLKRNPNLLDGKIVMANAIPHEEEAQEDKLNTSEGISCHPPDSECRPMSTCIMENAPLNQSDDKCCSLSENRTAQVETSSNSPMDNYCAGNPDLACIIMRSKEPELYRNGCTQRIRAFEGNLLDGGKLPLPGNEDDPSLHIKSGEKVEGTCSVASPKIDNMTVAEKNISESEVVIRHDSSRDKGPDAKFVRRCSHIRKRYRTRKTTSCRSLPDRNEDDRSLHIKSGEIVEGTCSVASPKIDNMTDAEKNMAESEVVIRHDSSRDKGQDGKFVRRCSHRRRRYRTRKATSCRSLPDPCEPSFHSHNKTYPYLVNGNAESGEDPSKVSEDEAQRDSESHVDSEARNTEAGSPQNVTSKDPALINDTLLIRQESKAVENSEVLDSKFNLDPMAMPSINSDAKDTQTRETTIAAISEATTDRLLKYTFRRKRKKDTMSNPSDNAVLEDINTTKRRTLEKQNSTPEPQKSCLIIESPRDSRRLVQVARQLISLSEKRDENGFEINQEKIEMEEVKKMKMKKAGSAAAFEVKHEELEKALVILGNLRKDTDRIQTVIKKKKQQRKRRCHCSVVVVEEEVHYSSSCNRTSSTSVRGATMEEEDGDGVGDGDRDPGPCLSKEELNAKVEAFIATFRQQLALDAKGMMRSRYYASTQRSNS</sequence>
<dbReference type="PANTHER" id="PTHR34778">
    <property type="entry name" value="OS02G0580700 PROTEIN"/>
    <property type="match status" value="1"/>
</dbReference>
<keyword evidence="4" id="KW-1185">Reference proteome</keyword>
<proteinExistence type="predicted"/>
<feature type="compositionally biased region" description="Basic and acidic residues" evidence="2">
    <location>
        <begin position="710"/>
        <end position="720"/>
    </location>
</feature>
<feature type="compositionally biased region" description="Basic and acidic residues" evidence="2">
    <location>
        <begin position="364"/>
        <end position="379"/>
    </location>
</feature>
<evidence type="ECO:0000256" key="1">
    <source>
        <dbReference type="SAM" id="Coils"/>
    </source>
</evidence>
<dbReference type="Proteomes" id="UP001141806">
    <property type="component" value="Unassembled WGS sequence"/>
</dbReference>
<comment type="caution">
    <text evidence="3">The sequence shown here is derived from an EMBL/GenBank/DDBJ whole genome shotgun (WGS) entry which is preliminary data.</text>
</comment>
<dbReference type="AlphaFoldDB" id="A0A9Q0KL53"/>
<name>A0A9Q0KL53_9MAGN</name>
<evidence type="ECO:0000313" key="4">
    <source>
        <dbReference type="Proteomes" id="UP001141806"/>
    </source>
</evidence>
<protein>
    <submittedName>
        <fullName evidence="3">Uncharacterized protein</fullName>
    </submittedName>
</protein>
<evidence type="ECO:0000313" key="3">
    <source>
        <dbReference type="EMBL" id="KAJ4972678.1"/>
    </source>
</evidence>
<accession>A0A9Q0KL53</accession>
<reference evidence="3" key="1">
    <citation type="journal article" date="2023" name="Plant J.">
        <title>The genome of the king protea, Protea cynaroides.</title>
        <authorList>
            <person name="Chang J."/>
            <person name="Duong T.A."/>
            <person name="Schoeman C."/>
            <person name="Ma X."/>
            <person name="Roodt D."/>
            <person name="Barker N."/>
            <person name="Li Z."/>
            <person name="Van de Peer Y."/>
            <person name="Mizrachi E."/>
        </authorList>
    </citation>
    <scope>NUCLEOTIDE SEQUENCE</scope>
    <source>
        <tissue evidence="3">Young leaves</tissue>
    </source>
</reference>
<dbReference type="PANTHER" id="PTHR34778:SF2">
    <property type="entry name" value="OS02G0580700 PROTEIN"/>
    <property type="match status" value="1"/>
</dbReference>
<feature type="region of interest" description="Disordered" evidence="2">
    <location>
        <begin position="364"/>
        <end position="466"/>
    </location>
</feature>
<feature type="compositionally biased region" description="Polar residues" evidence="2">
    <location>
        <begin position="454"/>
        <end position="463"/>
    </location>
</feature>
<feature type="compositionally biased region" description="Basic and acidic residues" evidence="2">
    <location>
        <begin position="429"/>
        <end position="452"/>
    </location>
</feature>
<feature type="compositionally biased region" description="Basic residues" evidence="2">
    <location>
        <begin position="380"/>
        <end position="396"/>
    </location>
</feature>
<keyword evidence="1" id="KW-0175">Coiled coil</keyword>
<feature type="coiled-coil region" evidence="1">
    <location>
        <begin position="65"/>
        <end position="113"/>
    </location>
</feature>
<feature type="compositionally biased region" description="Acidic residues" evidence="2">
    <location>
        <begin position="700"/>
        <end position="709"/>
    </location>
</feature>
<gene>
    <name evidence="3" type="ORF">NE237_005852</name>
</gene>
<organism evidence="3 4">
    <name type="scientific">Protea cynaroides</name>
    <dbReference type="NCBI Taxonomy" id="273540"/>
    <lineage>
        <taxon>Eukaryota</taxon>
        <taxon>Viridiplantae</taxon>
        <taxon>Streptophyta</taxon>
        <taxon>Embryophyta</taxon>
        <taxon>Tracheophyta</taxon>
        <taxon>Spermatophyta</taxon>
        <taxon>Magnoliopsida</taxon>
        <taxon>Proteales</taxon>
        <taxon>Proteaceae</taxon>
        <taxon>Protea</taxon>
    </lineage>
</organism>
<dbReference type="EMBL" id="JAMYWD010000004">
    <property type="protein sequence ID" value="KAJ4972678.1"/>
    <property type="molecule type" value="Genomic_DNA"/>
</dbReference>
<feature type="region of interest" description="Disordered" evidence="2">
    <location>
        <begin position="536"/>
        <end position="571"/>
    </location>
</feature>
<dbReference type="OrthoDB" id="657513at2759"/>
<feature type="region of interest" description="Disordered" evidence="2">
    <location>
        <begin position="687"/>
        <end position="720"/>
    </location>
</feature>